<dbReference type="EMBL" id="JAIWOZ010000007">
    <property type="protein sequence ID" value="KAH6603172.1"/>
    <property type="molecule type" value="Genomic_DNA"/>
</dbReference>
<evidence type="ECO:0000256" key="7">
    <source>
        <dbReference type="PIRSR" id="PIRSR601382-2"/>
    </source>
</evidence>
<keyword evidence="7" id="KW-0106">Calcium</keyword>
<dbReference type="PANTHER" id="PTHR11742:SF89">
    <property type="entry name" value="ALPHA-1,2-MANNOSIDASE"/>
    <property type="match status" value="1"/>
</dbReference>
<evidence type="ECO:0000256" key="9">
    <source>
        <dbReference type="RuleBase" id="RU361193"/>
    </source>
</evidence>
<feature type="binding site" evidence="7">
    <location>
        <position position="584"/>
    </location>
    <ligand>
        <name>Ca(2+)</name>
        <dbReference type="ChEBI" id="CHEBI:29108"/>
    </ligand>
</feature>
<dbReference type="GO" id="GO:0016020">
    <property type="term" value="C:membrane"/>
    <property type="evidence" value="ECO:0007669"/>
    <property type="project" value="InterPro"/>
</dbReference>
<accession>A0A9P8TSQ2</accession>
<evidence type="ECO:0000256" key="6">
    <source>
        <dbReference type="PIRSR" id="PIRSR601382-1"/>
    </source>
</evidence>
<reference evidence="10" key="1">
    <citation type="submission" date="2021-08" db="EMBL/GenBank/DDBJ databases">
        <title>Chromosome-Level Trichoderma cornu-damae using Hi-C Data.</title>
        <authorList>
            <person name="Kim C.S."/>
        </authorList>
    </citation>
    <scope>NUCLEOTIDE SEQUENCE</scope>
    <source>
        <strain evidence="10">KA19-0412C</strain>
    </source>
</reference>
<comment type="similarity">
    <text evidence="3 9">Belongs to the glycosyl hydrolase 47 family.</text>
</comment>
<evidence type="ECO:0000256" key="1">
    <source>
        <dbReference type="ARBA" id="ARBA00001913"/>
    </source>
</evidence>
<dbReference type="GO" id="GO:0036503">
    <property type="term" value="P:ERAD pathway"/>
    <property type="evidence" value="ECO:0007669"/>
    <property type="project" value="UniProtKB-ARBA"/>
</dbReference>
<dbReference type="PRINTS" id="PR00747">
    <property type="entry name" value="GLYHDRLASE47"/>
</dbReference>
<dbReference type="InterPro" id="IPR036026">
    <property type="entry name" value="Seven-hairpin_glycosidases"/>
</dbReference>
<dbReference type="FunFam" id="1.50.10.10:FF:000037">
    <property type="entry name" value="alpha-1,2-Mannosidase"/>
    <property type="match status" value="1"/>
</dbReference>
<proteinExistence type="inferred from homology"/>
<dbReference type="PANTHER" id="PTHR11742">
    <property type="entry name" value="MANNOSYL-OLIGOSACCHARIDE ALPHA-1,2-MANNOSIDASE-RELATED"/>
    <property type="match status" value="1"/>
</dbReference>
<dbReference type="AlphaFoldDB" id="A0A9P8TSQ2"/>
<dbReference type="OrthoDB" id="8118055at2759"/>
<feature type="active site" evidence="6">
    <location>
        <position position="318"/>
    </location>
</feature>
<evidence type="ECO:0000256" key="4">
    <source>
        <dbReference type="ARBA" id="ARBA00022801"/>
    </source>
</evidence>
<keyword evidence="9" id="KW-0326">Glycosidase</keyword>
<organism evidence="10 11">
    <name type="scientific">Trichoderma cornu-damae</name>
    <dbReference type="NCBI Taxonomy" id="654480"/>
    <lineage>
        <taxon>Eukaryota</taxon>
        <taxon>Fungi</taxon>
        <taxon>Dikarya</taxon>
        <taxon>Ascomycota</taxon>
        <taxon>Pezizomycotina</taxon>
        <taxon>Sordariomycetes</taxon>
        <taxon>Hypocreomycetidae</taxon>
        <taxon>Hypocreales</taxon>
        <taxon>Hypocreaceae</taxon>
        <taxon>Trichoderma</taxon>
    </lineage>
</organism>
<dbReference type="Pfam" id="PF01532">
    <property type="entry name" value="Glyco_hydro_47"/>
    <property type="match status" value="1"/>
</dbReference>
<dbReference type="GO" id="GO:0005783">
    <property type="term" value="C:endoplasmic reticulum"/>
    <property type="evidence" value="ECO:0007669"/>
    <property type="project" value="TreeGrafter"/>
</dbReference>
<dbReference type="SUPFAM" id="SSF48225">
    <property type="entry name" value="Seven-hairpin glycosidases"/>
    <property type="match status" value="1"/>
</dbReference>
<dbReference type="GO" id="GO:0004571">
    <property type="term" value="F:mannosyl-oligosaccharide 1,2-alpha-mannosidase activity"/>
    <property type="evidence" value="ECO:0007669"/>
    <property type="project" value="InterPro"/>
</dbReference>
<keyword evidence="5 8" id="KW-1015">Disulfide bond</keyword>
<dbReference type="GO" id="GO:0005975">
    <property type="term" value="P:carbohydrate metabolic process"/>
    <property type="evidence" value="ECO:0007669"/>
    <property type="project" value="InterPro"/>
</dbReference>
<keyword evidence="7" id="KW-0479">Metal-binding</keyword>
<evidence type="ECO:0000256" key="2">
    <source>
        <dbReference type="ARBA" id="ARBA00004922"/>
    </source>
</evidence>
<dbReference type="Gene3D" id="1.50.10.10">
    <property type="match status" value="1"/>
</dbReference>
<evidence type="ECO:0000256" key="8">
    <source>
        <dbReference type="PIRSR" id="PIRSR601382-3"/>
    </source>
</evidence>
<comment type="caution">
    <text evidence="10">The sequence shown here is derived from an EMBL/GenBank/DDBJ whole genome shotgun (WGS) entry which is preliminary data.</text>
</comment>
<keyword evidence="11" id="KW-1185">Reference proteome</keyword>
<dbReference type="InterPro" id="IPR012341">
    <property type="entry name" value="6hp_glycosidase-like_sf"/>
</dbReference>
<feature type="active site" description="Proton donor" evidence="6">
    <location>
        <position position="182"/>
    </location>
</feature>
<comment type="cofactor">
    <cofactor evidence="1 7">
        <name>Ca(2+)</name>
        <dbReference type="ChEBI" id="CHEBI:29108"/>
    </cofactor>
</comment>
<evidence type="ECO:0000256" key="3">
    <source>
        <dbReference type="ARBA" id="ARBA00007658"/>
    </source>
</evidence>
<feature type="disulfide bond" evidence="8">
    <location>
        <begin position="389"/>
        <end position="418"/>
    </location>
</feature>
<feature type="active site" evidence="6">
    <location>
        <position position="495"/>
    </location>
</feature>
<gene>
    <name evidence="10" type="ORF">Trco_007947</name>
</gene>
<dbReference type="EC" id="3.2.1.-" evidence="9"/>
<feature type="active site" description="Proton donor" evidence="6">
    <location>
        <position position="432"/>
    </location>
</feature>
<keyword evidence="4 9" id="KW-0378">Hydrolase</keyword>
<dbReference type="Proteomes" id="UP000827724">
    <property type="component" value="Unassembled WGS sequence"/>
</dbReference>
<protein>
    <recommendedName>
        <fullName evidence="9">alpha-1,2-Mannosidase</fullName>
        <ecNumber evidence="9">3.2.1.-</ecNumber>
    </recommendedName>
</protein>
<evidence type="ECO:0000256" key="5">
    <source>
        <dbReference type="ARBA" id="ARBA00023157"/>
    </source>
</evidence>
<dbReference type="InterPro" id="IPR050749">
    <property type="entry name" value="Glycosyl_Hydrolase_47"/>
</dbReference>
<name>A0A9P8TSQ2_9HYPO</name>
<evidence type="ECO:0000313" key="10">
    <source>
        <dbReference type="EMBL" id="KAH6603172.1"/>
    </source>
</evidence>
<dbReference type="GO" id="GO:0005509">
    <property type="term" value="F:calcium ion binding"/>
    <property type="evidence" value="ECO:0007669"/>
    <property type="project" value="InterPro"/>
</dbReference>
<comment type="pathway">
    <text evidence="2">Protein modification; protein glycosylation.</text>
</comment>
<sequence>MPVIRVRRIFAWIALAATLALVYLWSARSVSPATPPDREPPPTEWRAAQDDSYLWKTLPVHYPPRSIRPLPTNSPVKYPSVQATFGEEAAEARMTREHRRRAVKEVFSKCWASYREHAWMADELAPVSGGKKNPFGGWAATLVDSLDTLWIMGMEAEFGEAVEAAAAIDFTKTALQEVNVFETNIRYLGGFVSAFDLSGDVRLLRKAVEVGEMLYKAFDTPNRMPITRWDMHAAMDGKRQTASPGVLVAEIGSLSMEFTRLSMITGDPKWFDAVQRIADGMAAQQDSTALPGLWPLVVSARGERYNLGGTFTMGAMADSLYEYLPKMSALMGGRLRVYQRMYEKAAAAAIRHNLYRPMTPDNDDILVSGSVRSEGGEISLDPQGQHLACFLGGLLALGGKMFGRPQDVSAAAKLVDGCIWTYKALPHGVMPETFYMLPCPSSTDGCQWDEEAWKKAVLGRANHPGTASADDIIKRDGLPRGFTSIPDRRYVLRPEAIESVFVLYRCTGRADLVDSAWAMFDSINKTTSTDLANSAVSDVTLPRDQQPERSDSMESFWLGETLKYFYLIFSETHVISLDEYVFNTEAHPFKRLV</sequence>
<dbReference type="InterPro" id="IPR001382">
    <property type="entry name" value="Glyco_hydro_47"/>
</dbReference>
<evidence type="ECO:0000313" key="11">
    <source>
        <dbReference type="Proteomes" id="UP000827724"/>
    </source>
</evidence>